<protein>
    <submittedName>
        <fullName evidence="1">HAD family hydrolase</fullName>
    </submittedName>
</protein>
<dbReference type="SFLD" id="SFLDG01135">
    <property type="entry name" value="C1.5.6:_HAD__Beta-PGM__Phospha"/>
    <property type="match status" value="1"/>
</dbReference>
<name>A0ABW1ZW87_9GAMM</name>
<dbReference type="InterPro" id="IPR006439">
    <property type="entry name" value="HAD-SF_hydro_IA"/>
</dbReference>
<dbReference type="GO" id="GO:0016787">
    <property type="term" value="F:hydrolase activity"/>
    <property type="evidence" value="ECO:0007669"/>
    <property type="project" value="UniProtKB-KW"/>
</dbReference>
<dbReference type="InterPro" id="IPR051806">
    <property type="entry name" value="HAD-like_SPP"/>
</dbReference>
<reference evidence="2" key="1">
    <citation type="journal article" date="2019" name="Int. J. Syst. Evol. Microbiol.">
        <title>The Global Catalogue of Microorganisms (GCM) 10K type strain sequencing project: providing services to taxonomists for standard genome sequencing and annotation.</title>
        <authorList>
            <consortium name="The Broad Institute Genomics Platform"/>
            <consortium name="The Broad Institute Genome Sequencing Center for Infectious Disease"/>
            <person name="Wu L."/>
            <person name="Ma J."/>
        </authorList>
    </citation>
    <scope>NUCLEOTIDE SEQUENCE [LARGE SCALE GENOMIC DNA]</scope>
    <source>
        <strain evidence="2">NBRC 111756</strain>
    </source>
</reference>
<dbReference type="Pfam" id="PF00702">
    <property type="entry name" value="Hydrolase"/>
    <property type="match status" value="1"/>
</dbReference>
<dbReference type="PANTHER" id="PTHR43481">
    <property type="entry name" value="FRUCTOSE-1-PHOSPHATE PHOSPHATASE"/>
    <property type="match status" value="1"/>
</dbReference>
<dbReference type="SUPFAM" id="SSF56784">
    <property type="entry name" value="HAD-like"/>
    <property type="match status" value="1"/>
</dbReference>
<evidence type="ECO:0000313" key="2">
    <source>
        <dbReference type="Proteomes" id="UP001596422"/>
    </source>
</evidence>
<dbReference type="InterPro" id="IPR023198">
    <property type="entry name" value="PGP-like_dom2"/>
</dbReference>
<keyword evidence="1" id="KW-0378">Hydrolase</keyword>
<dbReference type="InterPro" id="IPR036412">
    <property type="entry name" value="HAD-like_sf"/>
</dbReference>
<dbReference type="SFLD" id="SFLDG01129">
    <property type="entry name" value="C1.5:_HAD__Beta-PGM__Phosphata"/>
    <property type="match status" value="1"/>
</dbReference>
<dbReference type="PANTHER" id="PTHR43481:SF4">
    <property type="entry name" value="GLYCEROL-1-PHOSPHATE PHOSPHOHYDROLASE 1-RELATED"/>
    <property type="match status" value="1"/>
</dbReference>
<accession>A0ABW1ZW87</accession>
<keyword evidence="2" id="KW-1185">Reference proteome</keyword>
<dbReference type="CDD" id="cd07505">
    <property type="entry name" value="HAD_BPGM-like"/>
    <property type="match status" value="1"/>
</dbReference>
<dbReference type="Proteomes" id="UP001596422">
    <property type="component" value="Unassembled WGS sequence"/>
</dbReference>
<organism evidence="1 2">
    <name type="scientific">Marinobacterium aestuariivivens</name>
    <dbReference type="NCBI Taxonomy" id="1698799"/>
    <lineage>
        <taxon>Bacteria</taxon>
        <taxon>Pseudomonadati</taxon>
        <taxon>Pseudomonadota</taxon>
        <taxon>Gammaproteobacteria</taxon>
        <taxon>Oceanospirillales</taxon>
        <taxon>Oceanospirillaceae</taxon>
        <taxon>Marinobacterium</taxon>
    </lineage>
</organism>
<dbReference type="Gene3D" id="1.10.150.240">
    <property type="entry name" value="Putative phosphatase, domain 2"/>
    <property type="match status" value="1"/>
</dbReference>
<gene>
    <name evidence="1" type="ORF">ACFQDL_04515</name>
</gene>
<dbReference type="PRINTS" id="PR00413">
    <property type="entry name" value="HADHALOGNASE"/>
</dbReference>
<dbReference type="RefSeq" id="WP_379908000.1">
    <property type="nucleotide sequence ID" value="NZ_JBHSWE010000001.1"/>
</dbReference>
<comment type="caution">
    <text evidence="1">The sequence shown here is derived from an EMBL/GenBank/DDBJ whole genome shotgun (WGS) entry which is preliminary data.</text>
</comment>
<proteinExistence type="predicted"/>
<dbReference type="InterPro" id="IPR023214">
    <property type="entry name" value="HAD_sf"/>
</dbReference>
<dbReference type="Gene3D" id="3.40.50.1000">
    <property type="entry name" value="HAD superfamily/HAD-like"/>
    <property type="match status" value="1"/>
</dbReference>
<sequence>MLNWTLPAGCRGLIFDCDGTLVDSMPLHYHAWVTVLRRYNLGFTEARFYQWAGVPVEEIVRRLALEQGLTVDARRIAAERDAYFHSLPTSALRPVAAVVDIARRFHRRLPLAVATGSTRASAEASLRALGILEWFDAVVSSQEAGRPKPAPDVFLLAAERIAVAPGHCVAFEDGEAGLQAARAAGMHVVDIRPWLPH</sequence>
<dbReference type="EMBL" id="JBHSWE010000001">
    <property type="protein sequence ID" value="MFC6669443.1"/>
    <property type="molecule type" value="Genomic_DNA"/>
</dbReference>
<dbReference type="NCBIfam" id="TIGR01509">
    <property type="entry name" value="HAD-SF-IA-v3"/>
    <property type="match status" value="1"/>
</dbReference>
<evidence type="ECO:0000313" key="1">
    <source>
        <dbReference type="EMBL" id="MFC6669443.1"/>
    </source>
</evidence>
<dbReference type="SFLD" id="SFLDS00003">
    <property type="entry name" value="Haloacid_Dehalogenase"/>
    <property type="match status" value="1"/>
</dbReference>